<dbReference type="GO" id="GO:0009279">
    <property type="term" value="C:cell outer membrane"/>
    <property type="evidence" value="ECO:0007669"/>
    <property type="project" value="UniProtKB-SubCell"/>
</dbReference>
<evidence type="ECO:0000313" key="16">
    <source>
        <dbReference type="Proteomes" id="UP000239711"/>
    </source>
</evidence>
<comment type="subcellular location">
    <subcellularLocation>
        <location evidence="1 10">Cell outer membrane</location>
        <topology evidence="1 10">Multi-pass membrane protein</topology>
    </subcellularLocation>
</comment>
<dbReference type="Gene3D" id="2.40.170.20">
    <property type="entry name" value="TonB-dependent receptor, beta-barrel domain"/>
    <property type="match status" value="1"/>
</dbReference>
<evidence type="ECO:0000256" key="5">
    <source>
        <dbReference type="ARBA" id="ARBA00022729"/>
    </source>
</evidence>
<feature type="domain" description="TonB-dependent receptor plug" evidence="14">
    <location>
        <begin position="128"/>
        <end position="236"/>
    </location>
</feature>
<dbReference type="NCBIfam" id="TIGR04056">
    <property type="entry name" value="OMP_RagA_SusC"/>
    <property type="match status" value="1"/>
</dbReference>
<evidence type="ECO:0000256" key="4">
    <source>
        <dbReference type="ARBA" id="ARBA00022692"/>
    </source>
</evidence>
<keyword evidence="7 10" id="KW-0472">Membrane</keyword>
<dbReference type="OrthoDB" id="9768177at2"/>
<dbReference type="Gene3D" id="2.170.130.10">
    <property type="entry name" value="TonB-dependent receptor, plug domain"/>
    <property type="match status" value="1"/>
</dbReference>
<evidence type="ECO:0000256" key="8">
    <source>
        <dbReference type="ARBA" id="ARBA00023170"/>
    </source>
</evidence>
<dbReference type="InterPro" id="IPR039426">
    <property type="entry name" value="TonB-dep_rcpt-like"/>
</dbReference>
<proteinExistence type="inferred from homology"/>
<dbReference type="Pfam" id="PF07715">
    <property type="entry name" value="Plug"/>
    <property type="match status" value="1"/>
</dbReference>
<evidence type="ECO:0000256" key="6">
    <source>
        <dbReference type="ARBA" id="ARBA00023077"/>
    </source>
</evidence>
<keyword evidence="2 10" id="KW-0813">Transport</keyword>
<dbReference type="GO" id="GO:0015344">
    <property type="term" value="F:siderophore uptake transmembrane transporter activity"/>
    <property type="evidence" value="ECO:0007669"/>
    <property type="project" value="TreeGrafter"/>
</dbReference>
<feature type="chain" id="PRO_5015671172" evidence="12">
    <location>
        <begin position="35"/>
        <end position="1005"/>
    </location>
</feature>
<protein>
    <submittedName>
        <fullName evidence="15">SusC/RagA family TonB-linked outer membrane protein</fullName>
    </submittedName>
</protein>
<evidence type="ECO:0000256" key="3">
    <source>
        <dbReference type="ARBA" id="ARBA00022452"/>
    </source>
</evidence>
<dbReference type="InterPro" id="IPR036942">
    <property type="entry name" value="Beta-barrel_TonB_sf"/>
</dbReference>
<feature type="signal peptide" evidence="12">
    <location>
        <begin position="1"/>
        <end position="34"/>
    </location>
</feature>
<keyword evidence="9 10" id="KW-0998">Cell outer membrane</keyword>
<dbReference type="PANTHER" id="PTHR30069">
    <property type="entry name" value="TONB-DEPENDENT OUTER MEMBRANE RECEPTOR"/>
    <property type="match status" value="1"/>
</dbReference>
<keyword evidence="5 12" id="KW-0732">Signal</keyword>
<dbReference type="SUPFAM" id="SSF56935">
    <property type="entry name" value="Porins"/>
    <property type="match status" value="1"/>
</dbReference>
<dbReference type="Pfam" id="PF00593">
    <property type="entry name" value="TonB_dep_Rec_b-barrel"/>
    <property type="match status" value="1"/>
</dbReference>
<evidence type="ECO:0000256" key="12">
    <source>
        <dbReference type="SAM" id="SignalP"/>
    </source>
</evidence>
<evidence type="ECO:0000259" key="13">
    <source>
        <dbReference type="Pfam" id="PF00593"/>
    </source>
</evidence>
<dbReference type="Gene3D" id="2.60.40.1120">
    <property type="entry name" value="Carboxypeptidase-like, regulatory domain"/>
    <property type="match status" value="1"/>
</dbReference>
<dbReference type="SUPFAM" id="SSF49464">
    <property type="entry name" value="Carboxypeptidase regulatory domain-like"/>
    <property type="match status" value="1"/>
</dbReference>
<dbReference type="GO" id="GO:0044718">
    <property type="term" value="P:siderophore transmembrane transport"/>
    <property type="evidence" value="ECO:0007669"/>
    <property type="project" value="TreeGrafter"/>
</dbReference>
<evidence type="ECO:0000256" key="11">
    <source>
        <dbReference type="RuleBase" id="RU003357"/>
    </source>
</evidence>
<evidence type="ECO:0000259" key="14">
    <source>
        <dbReference type="Pfam" id="PF07715"/>
    </source>
</evidence>
<keyword evidence="8" id="KW-0675">Receptor</keyword>
<feature type="domain" description="TonB-dependent receptor-like beta-barrel" evidence="13">
    <location>
        <begin position="371"/>
        <end position="954"/>
    </location>
</feature>
<dbReference type="RefSeq" id="WP_105714939.1">
    <property type="nucleotide sequence ID" value="NZ_PVBQ01000001.1"/>
</dbReference>
<dbReference type="InterPro" id="IPR037066">
    <property type="entry name" value="Plug_dom_sf"/>
</dbReference>
<name>A0A2S9J8P0_9SPHI</name>
<keyword evidence="6 11" id="KW-0798">TonB box</keyword>
<evidence type="ECO:0000256" key="9">
    <source>
        <dbReference type="ARBA" id="ARBA00023237"/>
    </source>
</evidence>
<dbReference type="EMBL" id="PVBQ01000001">
    <property type="protein sequence ID" value="PRD49099.1"/>
    <property type="molecule type" value="Genomic_DNA"/>
</dbReference>
<evidence type="ECO:0000256" key="1">
    <source>
        <dbReference type="ARBA" id="ARBA00004571"/>
    </source>
</evidence>
<dbReference type="Pfam" id="PF13715">
    <property type="entry name" value="CarbopepD_reg_2"/>
    <property type="match status" value="1"/>
</dbReference>
<dbReference type="InterPro" id="IPR008969">
    <property type="entry name" value="CarboxyPept-like_regulatory"/>
</dbReference>
<organism evidence="15 16">
    <name type="scientific">Sphingobacterium haloxyli</name>
    <dbReference type="NCBI Taxonomy" id="2100533"/>
    <lineage>
        <taxon>Bacteria</taxon>
        <taxon>Pseudomonadati</taxon>
        <taxon>Bacteroidota</taxon>
        <taxon>Sphingobacteriia</taxon>
        <taxon>Sphingobacteriales</taxon>
        <taxon>Sphingobacteriaceae</taxon>
        <taxon>Sphingobacterium</taxon>
    </lineage>
</organism>
<gene>
    <name evidence="15" type="ORF">C5745_00155</name>
</gene>
<dbReference type="AlphaFoldDB" id="A0A2S9J8P0"/>
<keyword evidence="4 10" id="KW-0812">Transmembrane</keyword>
<dbReference type="InterPro" id="IPR012910">
    <property type="entry name" value="Plug_dom"/>
</dbReference>
<keyword evidence="16" id="KW-1185">Reference proteome</keyword>
<dbReference type="InterPro" id="IPR023996">
    <property type="entry name" value="TonB-dep_OMP_SusC/RagA"/>
</dbReference>
<dbReference type="PANTHER" id="PTHR30069:SF29">
    <property type="entry name" value="HEMOGLOBIN AND HEMOGLOBIN-HAPTOGLOBIN-BINDING PROTEIN 1-RELATED"/>
    <property type="match status" value="1"/>
</dbReference>
<accession>A0A2S9J8P0</accession>
<keyword evidence="3 10" id="KW-1134">Transmembrane beta strand</keyword>
<evidence type="ECO:0000313" key="15">
    <source>
        <dbReference type="EMBL" id="PRD49099.1"/>
    </source>
</evidence>
<evidence type="ECO:0000256" key="2">
    <source>
        <dbReference type="ARBA" id="ARBA00022448"/>
    </source>
</evidence>
<dbReference type="Proteomes" id="UP000239711">
    <property type="component" value="Unassembled WGS sequence"/>
</dbReference>
<sequence length="1005" mass="111934">MRIAKLKQEKIHLLTRKFVLLLCVTLCCVTSVQAQQTAVEGTVRDAKTKDALAGATIQLKGESTSVQTDQSGIFKINAAPSDILIISYMGYKSKESSIDNQRSIDILLESQFTEVEEVVVQVGYGNLKQREVTSAVAHVDSSQFRQSGARSPLDLIQGKVAGMQVTRTSGSNPNSSPNVQLRGVVSVAGSASPLYVIDGIPGGNMDLLQQDDILSIDVLKDGSGAAIYGSSANAGVILVTTKKGKAGPAQFSYNNYIRKEYLQRRPDVLSAREFREKIATGELPESVADRGYNTDFYDMIINHNNISHNHNLAMSGGTAETNYRASANYRNLEGIGLENGRQEFGARLNINQRGLDDRLNIMMNLATNFNNANLLGGGGWESEAFKNPTFSNFNDDGSYYFDLQSTNQYARLMQETSRRKQQTTSADFKADLDILPGLKGSVFGSYQRNAYNDSQYAPQNSESSLENTDYPGGAYAAKSDFLSQSYAFEPTLHFSKLLGTQHNFTAIGGYSYRYYIEEGMNASNRGFINDLFREDNLGQGEALIDGRATMGSFKNDNTLIAFFGRVNYSFADKYMFQAIVRREGSSRFGENNKWGTFPAVSAGWNLSEEDFMEEMDFVDFLKLRLGYGVTGNSGFANNASRVTLGGGGRYLYPDGQYRETYGPNRNPNPNLRWETKHEVNLGVDFTLFRQRLSGSLDLFQRKTVDLLDTYDSPQPPFIQSSIYTNVGTISSRGIELAFNYKAITKEHFKWGIDVAASTTRNVLDTYSNDVYTREYKDFGSIGGAGDLGNAFITYEGEKVGQFWGKRFAGFTDEGKWLFYNRNGEAVRNDQINYSKDRDMTDLAPIGNAVPKYYLSLNNSFNYKRFDFRVFMRGKFGYDILNTTALTYGNKVWTGNLLRDAFTKYDEIDDTYMYSDYYLENGSHWKLDEITVGYTFNIPSTTIKNLRVYLTGQNLATITSYSGSDPDFISDTGLGNADANGRSLGIDSRGAYPSTRSFLFGINFGF</sequence>
<comment type="similarity">
    <text evidence="10 11">Belongs to the TonB-dependent receptor family.</text>
</comment>
<evidence type="ECO:0000256" key="7">
    <source>
        <dbReference type="ARBA" id="ARBA00023136"/>
    </source>
</evidence>
<evidence type="ECO:0000256" key="10">
    <source>
        <dbReference type="PROSITE-ProRule" id="PRU01360"/>
    </source>
</evidence>
<comment type="caution">
    <text evidence="15">The sequence shown here is derived from an EMBL/GenBank/DDBJ whole genome shotgun (WGS) entry which is preliminary data.</text>
</comment>
<dbReference type="PROSITE" id="PS52016">
    <property type="entry name" value="TONB_DEPENDENT_REC_3"/>
    <property type="match status" value="1"/>
</dbReference>
<dbReference type="InterPro" id="IPR000531">
    <property type="entry name" value="Beta-barrel_TonB"/>
</dbReference>
<reference evidence="15 16" key="1">
    <citation type="submission" date="2018-02" db="EMBL/GenBank/DDBJ databases">
        <title>The draft genome of Sphingobacterium sp. 5JN-11.</title>
        <authorList>
            <person name="Liu L."/>
            <person name="Li L."/>
            <person name="Liang L."/>
            <person name="Zhang X."/>
            <person name="Wang T."/>
        </authorList>
    </citation>
    <scope>NUCLEOTIDE SEQUENCE [LARGE SCALE GENOMIC DNA]</scope>
    <source>
        <strain evidence="15 16">5JN-11</strain>
    </source>
</reference>